<feature type="region of interest" description="Disordered" evidence="1">
    <location>
        <begin position="16"/>
        <end position="46"/>
    </location>
</feature>
<evidence type="ECO:0000256" key="1">
    <source>
        <dbReference type="SAM" id="MobiDB-lite"/>
    </source>
</evidence>
<feature type="compositionally biased region" description="Low complexity" evidence="1">
    <location>
        <begin position="31"/>
        <end position="42"/>
    </location>
</feature>
<keyword evidence="3" id="KW-1185">Reference proteome</keyword>
<evidence type="ECO:0000313" key="2">
    <source>
        <dbReference type="EMBL" id="SJM65411.1"/>
    </source>
</evidence>
<organism evidence="2 3">
    <name type="scientific">Agrococcus casei LMG 22410</name>
    <dbReference type="NCBI Taxonomy" id="1255656"/>
    <lineage>
        <taxon>Bacteria</taxon>
        <taxon>Bacillati</taxon>
        <taxon>Actinomycetota</taxon>
        <taxon>Actinomycetes</taxon>
        <taxon>Micrococcales</taxon>
        <taxon>Microbacteriaceae</taxon>
        <taxon>Agrococcus</taxon>
    </lineage>
</organism>
<protein>
    <submittedName>
        <fullName evidence="2">Prophage Lp2 protein 6</fullName>
    </submittedName>
</protein>
<evidence type="ECO:0000313" key="3">
    <source>
        <dbReference type="Proteomes" id="UP000195787"/>
    </source>
</evidence>
<name>A0A1R4GB41_9MICO</name>
<accession>A0A1R4GB41</accession>
<dbReference type="AlphaFoldDB" id="A0A1R4GB41"/>
<proteinExistence type="predicted"/>
<dbReference type="EMBL" id="FUHU01000043">
    <property type="protein sequence ID" value="SJM65411.1"/>
    <property type="molecule type" value="Genomic_DNA"/>
</dbReference>
<reference evidence="2 3" key="1">
    <citation type="submission" date="2017-02" db="EMBL/GenBank/DDBJ databases">
        <authorList>
            <person name="Peterson S.W."/>
        </authorList>
    </citation>
    <scope>NUCLEOTIDE SEQUENCE [LARGE SCALE GENOMIC DNA]</scope>
    <source>
        <strain evidence="2 3">LMG 22410</strain>
    </source>
</reference>
<gene>
    <name evidence="2" type="ORF">CZ674_10480</name>
</gene>
<dbReference type="Proteomes" id="UP000195787">
    <property type="component" value="Unassembled WGS sequence"/>
</dbReference>
<sequence length="143" mass="16184">MKQFLTDQVNDRLKTALGAGVETPSATETGASNSSEAAAVENIESDPDVETTLEELEAYQIVKAIAVAEAKPQRIVHRDAKTYFAVLLDDNNRKPVARLHFNTKQKYVGIFDEDKKETRHPIESLDDIYRFADEIRETVKRYL</sequence>
<dbReference type="OrthoDB" id="9148007at2"/>